<comment type="caution">
    <text evidence="3">The sequence shown here is derived from an EMBL/GenBank/DDBJ whole genome shotgun (WGS) entry which is preliminary data.</text>
</comment>
<dbReference type="STRING" id="1440774.Y900_001230"/>
<dbReference type="FunFam" id="3.40.50.720:FF:000084">
    <property type="entry name" value="Short-chain dehydrogenase reductase"/>
    <property type="match status" value="1"/>
</dbReference>
<sequence length="257" mass="27186">MSKTVVVTGAGSGIGKAIATVAAQRDWRVVVTDIDLDAATAVAAGLDDPAGLGHEATQLDVTDPAQAAMVADDIADRLGLDAWMSNAGISFMVPFLDVSLDNYDLTMDINLKGVFICGQAAARAMVRTGRRGTIVNTASMAGKQGRVPYLSDYVASKHGVVGLTQAMAYELAEHGITVNCVCPGFVATPMQSRELDWEAQLRGTTPDKVKQMWIDDTPLGRLQQPEDVAYTVAFLLSDDARFITGEALAVNGGAYMD</sequence>
<dbReference type="InterPro" id="IPR002347">
    <property type="entry name" value="SDR_fam"/>
</dbReference>
<dbReference type="OrthoDB" id="7064009at2"/>
<dbReference type="GO" id="GO:0016616">
    <property type="term" value="F:oxidoreductase activity, acting on the CH-OH group of donors, NAD or NADP as acceptor"/>
    <property type="evidence" value="ECO:0007669"/>
    <property type="project" value="TreeGrafter"/>
</dbReference>
<evidence type="ECO:0000313" key="4">
    <source>
        <dbReference type="Proteomes" id="UP000022835"/>
    </source>
</evidence>
<accession>A0A064CFS4</accession>
<dbReference type="PRINTS" id="PR00080">
    <property type="entry name" value="SDRFAMILY"/>
</dbReference>
<evidence type="ECO:0000313" key="3">
    <source>
        <dbReference type="EMBL" id="KDE97588.1"/>
    </source>
</evidence>
<dbReference type="InterPro" id="IPR036291">
    <property type="entry name" value="NAD(P)-bd_dom_sf"/>
</dbReference>
<gene>
    <name evidence="3" type="ORF">Y900_001230</name>
</gene>
<name>A0A064CFS4_9MYCO</name>
<keyword evidence="2" id="KW-0560">Oxidoreductase</keyword>
<dbReference type="PANTHER" id="PTHR42760">
    <property type="entry name" value="SHORT-CHAIN DEHYDROGENASES/REDUCTASES FAMILY MEMBER"/>
    <property type="match status" value="1"/>
</dbReference>
<dbReference type="Pfam" id="PF13561">
    <property type="entry name" value="adh_short_C2"/>
    <property type="match status" value="1"/>
</dbReference>
<dbReference type="Gene3D" id="3.40.50.720">
    <property type="entry name" value="NAD(P)-binding Rossmann-like Domain"/>
    <property type="match status" value="1"/>
</dbReference>
<comment type="similarity">
    <text evidence="1">Belongs to the short-chain dehydrogenases/reductases (SDR) family.</text>
</comment>
<dbReference type="AlphaFoldDB" id="A0A064CFS4"/>
<dbReference type="RefSeq" id="WP_036338056.1">
    <property type="nucleotide sequence ID" value="NZ_JALN02000001.1"/>
</dbReference>
<dbReference type="EMBL" id="JALN02000001">
    <property type="protein sequence ID" value="KDE97588.1"/>
    <property type="molecule type" value="Genomic_DNA"/>
</dbReference>
<dbReference type="PRINTS" id="PR00081">
    <property type="entry name" value="GDHRDH"/>
</dbReference>
<dbReference type="CDD" id="cd05233">
    <property type="entry name" value="SDR_c"/>
    <property type="match status" value="1"/>
</dbReference>
<keyword evidence="4" id="KW-1185">Reference proteome</keyword>
<reference evidence="3" key="1">
    <citation type="submission" date="2014-05" db="EMBL/GenBank/DDBJ databases">
        <title>Genome sequence of Mycobacterium aromaticivorans strain JS19b1T (= DSM 45407T).</title>
        <authorList>
            <person name="Kwak Y."/>
            <person name="Park G.-S."/>
            <person name="Li Q.X."/>
            <person name="Lee S.-E."/>
            <person name="Shin J.-H."/>
        </authorList>
    </citation>
    <scope>NUCLEOTIDE SEQUENCE [LARGE SCALE GENOMIC DNA]</scope>
    <source>
        <strain evidence="3">JS19b1</strain>
    </source>
</reference>
<organism evidence="3 4">
    <name type="scientific">Mycolicibacterium aromaticivorans JS19b1 = JCM 16368</name>
    <dbReference type="NCBI Taxonomy" id="1440774"/>
    <lineage>
        <taxon>Bacteria</taxon>
        <taxon>Bacillati</taxon>
        <taxon>Actinomycetota</taxon>
        <taxon>Actinomycetes</taxon>
        <taxon>Mycobacteriales</taxon>
        <taxon>Mycobacteriaceae</taxon>
        <taxon>Mycolicibacterium</taxon>
    </lineage>
</organism>
<dbReference type="Proteomes" id="UP000022835">
    <property type="component" value="Unassembled WGS sequence"/>
</dbReference>
<dbReference type="SUPFAM" id="SSF51735">
    <property type="entry name" value="NAD(P)-binding Rossmann-fold domains"/>
    <property type="match status" value="1"/>
</dbReference>
<evidence type="ECO:0000256" key="1">
    <source>
        <dbReference type="ARBA" id="ARBA00006484"/>
    </source>
</evidence>
<dbReference type="eggNOG" id="COG1028">
    <property type="taxonomic scope" value="Bacteria"/>
</dbReference>
<protein>
    <submittedName>
        <fullName evidence="3">3-ketoacyl-ACP reductase</fullName>
    </submittedName>
</protein>
<evidence type="ECO:0000256" key="2">
    <source>
        <dbReference type="ARBA" id="ARBA00023002"/>
    </source>
</evidence>
<proteinExistence type="inferred from homology"/>